<keyword evidence="3" id="KW-0238">DNA-binding</keyword>
<dbReference type="InterPro" id="IPR036638">
    <property type="entry name" value="HLH_DNA-bd_sf"/>
</dbReference>
<evidence type="ECO:0000313" key="8">
    <source>
        <dbReference type="EMBL" id="GAO51146.1"/>
    </source>
</evidence>
<dbReference type="InterPro" id="IPR011598">
    <property type="entry name" value="bHLH_dom"/>
</dbReference>
<dbReference type="Pfam" id="PF00010">
    <property type="entry name" value="HLH"/>
    <property type="match status" value="1"/>
</dbReference>
<evidence type="ECO:0000256" key="5">
    <source>
        <dbReference type="ARBA" id="ARBA00023242"/>
    </source>
</evidence>
<evidence type="ECO:0000259" key="7">
    <source>
        <dbReference type="PROSITE" id="PS50888"/>
    </source>
</evidence>
<reference evidence="8 9" key="1">
    <citation type="journal article" date="2011" name="J. Gen. Appl. Microbiol.">
        <title>Draft genome sequencing of the enigmatic yeast Saitoella complicata.</title>
        <authorList>
            <person name="Nishida H."/>
            <person name="Hamamoto M."/>
            <person name="Sugiyama J."/>
        </authorList>
    </citation>
    <scope>NUCLEOTIDE SEQUENCE [LARGE SCALE GENOMIC DNA]</scope>
    <source>
        <strain evidence="8 9">NRRL Y-17804</strain>
    </source>
</reference>
<dbReference type="SUPFAM" id="SSF47459">
    <property type="entry name" value="HLH, helix-loop-helix DNA-binding domain"/>
    <property type="match status" value="1"/>
</dbReference>
<feature type="compositionally biased region" description="Polar residues" evidence="6">
    <location>
        <begin position="102"/>
        <end position="112"/>
    </location>
</feature>
<evidence type="ECO:0000256" key="6">
    <source>
        <dbReference type="SAM" id="MobiDB-lite"/>
    </source>
</evidence>
<dbReference type="PANTHER" id="PTHR45776">
    <property type="entry name" value="MIP04163P"/>
    <property type="match status" value="1"/>
</dbReference>
<evidence type="ECO:0000256" key="2">
    <source>
        <dbReference type="ARBA" id="ARBA00023015"/>
    </source>
</evidence>
<dbReference type="GO" id="GO:0000978">
    <property type="term" value="F:RNA polymerase II cis-regulatory region sequence-specific DNA binding"/>
    <property type="evidence" value="ECO:0007669"/>
    <property type="project" value="TreeGrafter"/>
</dbReference>
<dbReference type="PANTHER" id="PTHR45776:SF2">
    <property type="entry name" value="MIP04163P"/>
    <property type="match status" value="1"/>
</dbReference>
<feature type="compositionally biased region" description="Basic and acidic residues" evidence="6">
    <location>
        <begin position="20"/>
        <end position="31"/>
    </location>
</feature>
<proteinExistence type="predicted"/>
<feature type="region of interest" description="Disordered" evidence="6">
    <location>
        <begin position="256"/>
        <end position="280"/>
    </location>
</feature>
<feature type="compositionally biased region" description="Low complexity" evidence="6">
    <location>
        <begin position="262"/>
        <end position="280"/>
    </location>
</feature>
<keyword evidence="4" id="KW-0804">Transcription</keyword>
<feature type="compositionally biased region" description="Low complexity" evidence="6">
    <location>
        <begin position="51"/>
        <end position="65"/>
    </location>
</feature>
<reference evidence="8 9" key="3">
    <citation type="journal article" date="2015" name="Genome Announc.">
        <title>Draft Genome Sequence of the Archiascomycetous Yeast Saitoella complicata.</title>
        <authorList>
            <person name="Yamauchi K."/>
            <person name="Kondo S."/>
            <person name="Hamamoto M."/>
            <person name="Takahashi Y."/>
            <person name="Ogura Y."/>
            <person name="Hayashi T."/>
            <person name="Nishida H."/>
        </authorList>
    </citation>
    <scope>NUCLEOTIDE SEQUENCE [LARGE SCALE GENOMIC DNA]</scope>
    <source>
        <strain evidence="8 9">NRRL Y-17804</strain>
    </source>
</reference>
<comment type="caution">
    <text evidence="8">The sequence shown here is derived from an EMBL/GenBank/DDBJ whole genome shotgun (WGS) entry which is preliminary data.</text>
</comment>
<feature type="domain" description="BHLH" evidence="7">
    <location>
        <begin position="316"/>
        <end position="406"/>
    </location>
</feature>
<evidence type="ECO:0000256" key="1">
    <source>
        <dbReference type="ARBA" id="ARBA00004123"/>
    </source>
</evidence>
<evidence type="ECO:0000313" key="9">
    <source>
        <dbReference type="Proteomes" id="UP000033140"/>
    </source>
</evidence>
<dbReference type="PROSITE" id="PS50888">
    <property type="entry name" value="BHLH"/>
    <property type="match status" value="1"/>
</dbReference>
<organism evidence="8 9">
    <name type="scientific">Saitoella complicata (strain BCRC 22490 / CBS 7301 / JCM 7358 / NBRC 10748 / NRRL Y-17804)</name>
    <dbReference type="NCBI Taxonomy" id="698492"/>
    <lineage>
        <taxon>Eukaryota</taxon>
        <taxon>Fungi</taxon>
        <taxon>Dikarya</taxon>
        <taxon>Ascomycota</taxon>
        <taxon>Taphrinomycotina</taxon>
        <taxon>Taphrinomycotina incertae sedis</taxon>
        <taxon>Saitoella</taxon>
    </lineage>
</organism>
<dbReference type="Proteomes" id="UP000033140">
    <property type="component" value="Unassembled WGS sequence"/>
</dbReference>
<gene>
    <name evidence="8" type="ORF">G7K_5257-t1</name>
</gene>
<keyword evidence="9" id="KW-1185">Reference proteome</keyword>
<reference evidence="8 9" key="2">
    <citation type="journal article" date="2014" name="J. Gen. Appl. Microbiol.">
        <title>The early diverging ascomycetous budding yeast Saitoella complicata has three histone deacetylases belonging to the Clr6, Hos2, and Rpd3 lineages.</title>
        <authorList>
            <person name="Nishida H."/>
            <person name="Matsumoto T."/>
            <person name="Kondo S."/>
            <person name="Hamamoto M."/>
            <person name="Yoshikawa H."/>
        </authorList>
    </citation>
    <scope>NUCLEOTIDE SEQUENCE [LARGE SCALE GENOMIC DNA]</scope>
    <source>
        <strain evidence="8 9">NRRL Y-17804</strain>
    </source>
</reference>
<keyword evidence="5" id="KW-0539">Nucleus</keyword>
<evidence type="ECO:0000256" key="4">
    <source>
        <dbReference type="ARBA" id="ARBA00023163"/>
    </source>
</evidence>
<dbReference type="SMART" id="SM00353">
    <property type="entry name" value="HLH"/>
    <property type="match status" value="1"/>
</dbReference>
<feature type="region of interest" description="Disordered" evidence="6">
    <location>
        <begin position="1"/>
        <end position="127"/>
    </location>
</feature>
<dbReference type="GO" id="GO:0046983">
    <property type="term" value="F:protein dimerization activity"/>
    <property type="evidence" value="ECO:0007669"/>
    <property type="project" value="InterPro"/>
</dbReference>
<feature type="compositionally biased region" description="Gly residues" evidence="6">
    <location>
        <begin position="365"/>
        <end position="374"/>
    </location>
</feature>
<name>A0A0E9NN83_SAICN</name>
<dbReference type="EMBL" id="BACD03000041">
    <property type="protein sequence ID" value="GAO51146.1"/>
    <property type="molecule type" value="Genomic_DNA"/>
</dbReference>
<dbReference type="RefSeq" id="XP_019021506.1">
    <property type="nucleotide sequence ID" value="XM_019168058.1"/>
</dbReference>
<dbReference type="CDD" id="cd11387">
    <property type="entry name" value="bHLHzip_USF_MITF"/>
    <property type="match status" value="1"/>
</dbReference>
<dbReference type="GO" id="GO:0005634">
    <property type="term" value="C:nucleus"/>
    <property type="evidence" value="ECO:0007669"/>
    <property type="project" value="UniProtKB-SubCell"/>
</dbReference>
<keyword evidence="2" id="KW-0805">Transcription regulation</keyword>
<feature type="region of interest" description="Disordered" evidence="6">
    <location>
        <begin position="484"/>
        <end position="515"/>
    </location>
</feature>
<protein>
    <recommendedName>
        <fullName evidence="7">BHLH domain-containing protein</fullName>
    </recommendedName>
</protein>
<dbReference type="Gene3D" id="4.10.280.10">
    <property type="entry name" value="Helix-loop-helix DNA-binding domain"/>
    <property type="match status" value="1"/>
</dbReference>
<dbReference type="OrthoDB" id="690068at2759"/>
<feature type="compositionally biased region" description="Basic and acidic residues" evidence="6">
    <location>
        <begin position="484"/>
        <end position="499"/>
    </location>
</feature>
<feature type="compositionally biased region" description="Basic and acidic residues" evidence="6">
    <location>
        <begin position="320"/>
        <end position="338"/>
    </location>
</feature>
<dbReference type="STRING" id="698492.A0A0E9NN83"/>
<comment type="subcellular location">
    <subcellularLocation>
        <location evidence="1">Nucleus</location>
    </subcellularLocation>
</comment>
<feature type="region of interest" description="Disordered" evidence="6">
    <location>
        <begin position="295"/>
        <end position="388"/>
    </location>
</feature>
<sequence>MSTFDTHFFSGHTPANPLDHPTDHSPFHDDMTYLGHTPTATHPSQPPAAPQPFGQAQQTGATNAAESPFNHPLQHPGNFFTTPSSASSSSHRSDFNTGFGWSEQNQGQQSNGHQEHSSGGGSDMSSGMISAADLVSLGDLNNPISSSTDPRGFHVARPHASSFSAHSFSQSPMFDHGGYLAQRAGGFGTPFTPNTPFTPANAAGGGAPQDYFGSPTLASGDGNPLHTPAVAIPLSNRRASGGTARRPSLLNQVTYGNGMGMSPTGHSPPGSRPGSYPYPESAIVEDDVASMVGVPTGFLTGPIKGDATQQAEKRRKRRESHNAVERRRRDNINEKIKELANLLPMEDGSFPNVTGASERRNSTSGGDGEGGAGGNKRSPGAEAKLEKERTNKGIVLSKSVDHIRYLNARCAELEARNRELEMVLRGGGGNHTALLNTQANNTMPGVNTQGVHHAFNFASPFGGQQNANCNGNGGGGGMVAKIKEEGNHGSGHVSEDEFMPRGFGGGGGTRLMDES</sequence>
<evidence type="ECO:0000256" key="3">
    <source>
        <dbReference type="ARBA" id="ARBA00023125"/>
    </source>
</evidence>
<dbReference type="AlphaFoldDB" id="A0A0E9NN83"/>
<dbReference type="GO" id="GO:0000981">
    <property type="term" value="F:DNA-binding transcription factor activity, RNA polymerase II-specific"/>
    <property type="evidence" value="ECO:0007669"/>
    <property type="project" value="TreeGrafter"/>
</dbReference>
<accession>A0A0E9NN83</accession>